<evidence type="ECO:0000313" key="3">
    <source>
        <dbReference type="EMBL" id="KAG7553788.1"/>
    </source>
</evidence>
<evidence type="ECO:0000256" key="1">
    <source>
        <dbReference type="SAM" id="MobiDB-lite"/>
    </source>
</evidence>
<dbReference type="InterPro" id="IPR005135">
    <property type="entry name" value="Endo/exonuclease/phosphatase"/>
</dbReference>
<sequence length="1831" mass="208492">MSSSIDRALMALSLTEEEEPFVMPDLPEYCSSEKNVVSLMGRLLNPENQNMSRFILNMPRKWQVEGRVRGVALSQEKFQFIFKNQHDLEAILERGVHTFNEWAIAIDRWMECPPADYLQFIEVWIQIRNIPVNNYTVEAITLLGEIIGEVKEVILDPVRPQNLDFVRVKVKFDVSKPLRRAKIVHFKGVPVNILFDFERVQKRCFTCQRLTHEQGSCPVLVKAREDKGMRGNQAESVRVEKIIKESDPLFGVVKENQVGLNPVTGRPRIDKEVLEGMRQYLLVADGAERIARKERIKKSLEDLKLDPLKEKTMLRLEPAPLVSSDMSKGKGVVFHYENQVAASKGEKMSKPFQQVMEAGSQARKTASWSPMTINFQDMGEGSVSISPSLPSQEGSTVFRTGLSEASSSGIFLKNGKPRKRPFKSRRKKSTQPSSAALLVGSQGLLMEKEKESVSKRKANGKDEGVGRAHDLTIPTLKEMRRDHFPELLFLMETKNCRDVLVDLQSWLGYERVYTVNPVGLSGGLALFWKKGVDIEIKFADKNILDLHVQFGSVVFFVTCVYGDPDSGARPAVWERLSRIGIQRKESWCMVGDFNAILHNGEKLGGPRRSDAYFLPFKDMLQACGMYELPSQGNSFTWGGKRGLLWIQCKLDRGFGNKSWFQQFPIANQTFLDMRGSDHRPVLVRLSTTKETYRGNFKFDRRLFNKPEVKEAIQNAWRGEESNVEQNVSGSLKLCRKALSKWKKENNLNSLNRITQAQVGLEAEQSAIFPRPSLVFELKRNLCDAYREEEVFWSQKSRQHWMKEGDKNSKYFQASVKANRGKQRLEKLMDINGNRQSGEASKGAVAEAYFRELFTSTDPGDFHELFADFQPRVSEVMNLGLIKSVSKKEIKEAVFAIRATSAPGADGFTGFFFQKYWDIIGDKVTKEIQGFFINDTFPIEWNYTQLCLLPKIANPELMSDLRPISLCSVMYKIISKVLIRRLQPWLDVIVSPNQSAFVSDRLISDNILIAHELVHGLRTHPQISKEFMAIKSDMSKAYDRVEWPYLRALLVALGFHSKWVSWIMFCVSSVSFSVLINDQPFGLINPGRGLRQGDPLSPFLFVLCTEGLTHLMNRAAREGLISGIQFSPEGPAIHHLLFADDNLFLCKAEEGQVQTLKNIFKVYGDATGQRINFDKSSITFGAKVNEVCKGITKRQLGIINEGGAGTYLGLPECFSGSKVQLLDYIKDKLKSRLSGWFARSLSLGGKEVLLKAVALAMPVFAMSCFKLTKTTCANLTSAMGDFWWHALDHKRKIHWVSWDKLCLAKEDGGLGFRDIECFNQALLAKQAWRVIQDPDCLFAQLLKSRYFAYQDFLESSLGDRPSYGWRSILHGRDLLVKGMTKRIGNGKSLSVWLDSWVYDENRWRAPFIKNPIFNLDLRVDDLIDTEARGWSREELDEHFFPNDVNLILAQKPVVSKDDFWVWDLTKTGAYTAKSGYELACEVNKTDFLRTARMQPSLNDLKNQIWSVKTAPKIKFFLWRALSGALSVAEQLAHRGMDPDRRCQICGQEPESINHALFTCAVARQIWALSGIPSPINGFGTSSLYANFQYLFDIKLKACLNTRSKRMFPWILWRIWKNRNKFFFEGKMFCPLNAVEKILEDVDEWFMAQQCSQREAVHESRAAAVKEVKWVHPPVLWVKCNIGLSWSARNRLAGGAWVVRDEKGVTIVHSRKVFCSLANKKEAMMACLGWAIDSMHSLKFNRVIFAAEASDIFTAMSRPKAWPSFTRIVVELNEFLEKIQDRKLEVECASSNRGSSLIAQSVTADGRFQDYVAAGHPFWLHRFFEDERMVSIV</sequence>
<dbReference type="Pfam" id="PF03372">
    <property type="entry name" value="Exo_endo_phos"/>
    <property type="match status" value="1"/>
</dbReference>
<reference evidence="3 4" key="1">
    <citation type="submission" date="2020-12" db="EMBL/GenBank/DDBJ databases">
        <title>Concerted genomic and epigenomic changes stabilize Arabidopsis allopolyploids.</title>
        <authorList>
            <person name="Chen Z."/>
        </authorList>
    </citation>
    <scope>NUCLEOTIDE SEQUENCE [LARGE SCALE GENOMIC DNA]</scope>
    <source>
        <strain evidence="3">As9502</strain>
        <tissue evidence="3">Leaf</tissue>
    </source>
</reference>
<protein>
    <submittedName>
        <fullName evidence="3">Reverse transcriptase domain</fullName>
    </submittedName>
</protein>
<dbReference type="InterPro" id="IPR026960">
    <property type="entry name" value="RVT-Znf"/>
</dbReference>
<dbReference type="GO" id="GO:0003964">
    <property type="term" value="F:RNA-directed DNA polymerase activity"/>
    <property type="evidence" value="ECO:0007669"/>
    <property type="project" value="UniProtKB-KW"/>
</dbReference>
<dbReference type="Pfam" id="PF14111">
    <property type="entry name" value="DUF4283"/>
    <property type="match status" value="1"/>
</dbReference>
<gene>
    <name evidence="3" type="ORF">ISN44_As11g001100</name>
</gene>
<keyword evidence="3" id="KW-0695">RNA-directed DNA polymerase</keyword>
<keyword evidence="3" id="KW-0808">Transferase</keyword>
<dbReference type="PANTHER" id="PTHR33116">
    <property type="entry name" value="REVERSE TRANSCRIPTASE ZINC-BINDING DOMAIN-CONTAINING PROTEIN-RELATED-RELATED"/>
    <property type="match status" value="1"/>
</dbReference>
<keyword evidence="3" id="KW-0548">Nucleotidyltransferase</keyword>
<evidence type="ECO:0000259" key="2">
    <source>
        <dbReference type="PROSITE" id="PS50878"/>
    </source>
</evidence>
<dbReference type="PANTHER" id="PTHR33116:SF86">
    <property type="entry name" value="REVERSE TRANSCRIPTASE DOMAIN-CONTAINING PROTEIN"/>
    <property type="match status" value="1"/>
</dbReference>
<comment type="caution">
    <text evidence="3">The sequence shown here is derived from an EMBL/GenBank/DDBJ whole genome shotgun (WGS) entry which is preliminary data.</text>
</comment>
<dbReference type="InterPro" id="IPR025558">
    <property type="entry name" value="DUF4283"/>
</dbReference>
<feature type="region of interest" description="Disordered" evidence="1">
    <location>
        <begin position="409"/>
        <end position="434"/>
    </location>
</feature>
<dbReference type="PROSITE" id="PS50878">
    <property type="entry name" value="RT_POL"/>
    <property type="match status" value="1"/>
</dbReference>
<dbReference type="Pfam" id="PF00078">
    <property type="entry name" value="RVT_1"/>
    <property type="match status" value="1"/>
</dbReference>
<feature type="compositionally biased region" description="Basic residues" evidence="1">
    <location>
        <begin position="415"/>
        <end position="429"/>
    </location>
</feature>
<accession>A0A8T1Z6H8</accession>
<dbReference type="Proteomes" id="UP000694251">
    <property type="component" value="Chromosome 11"/>
</dbReference>
<dbReference type="InterPro" id="IPR025836">
    <property type="entry name" value="Zn_knuckle_CX2CX4HX4C"/>
</dbReference>
<dbReference type="CDD" id="cd01650">
    <property type="entry name" value="RT_nLTR_like"/>
    <property type="match status" value="1"/>
</dbReference>
<proteinExistence type="predicted"/>
<dbReference type="Pfam" id="PF14392">
    <property type="entry name" value="zf-CCHC_4"/>
    <property type="match status" value="1"/>
</dbReference>
<organism evidence="3 4">
    <name type="scientific">Arabidopsis suecica</name>
    <name type="common">Swedish thale-cress</name>
    <name type="synonym">Cardaminopsis suecica</name>
    <dbReference type="NCBI Taxonomy" id="45249"/>
    <lineage>
        <taxon>Eukaryota</taxon>
        <taxon>Viridiplantae</taxon>
        <taxon>Streptophyta</taxon>
        <taxon>Embryophyta</taxon>
        <taxon>Tracheophyta</taxon>
        <taxon>Spermatophyta</taxon>
        <taxon>Magnoliopsida</taxon>
        <taxon>eudicotyledons</taxon>
        <taxon>Gunneridae</taxon>
        <taxon>Pentapetalae</taxon>
        <taxon>rosids</taxon>
        <taxon>malvids</taxon>
        <taxon>Brassicales</taxon>
        <taxon>Brassicaceae</taxon>
        <taxon>Camelineae</taxon>
        <taxon>Arabidopsis</taxon>
    </lineage>
</organism>
<evidence type="ECO:0000313" key="4">
    <source>
        <dbReference type="Proteomes" id="UP000694251"/>
    </source>
</evidence>
<feature type="domain" description="Reverse transcriptase" evidence="2">
    <location>
        <begin position="929"/>
        <end position="1211"/>
    </location>
</feature>
<name>A0A8T1Z6H8_ARASU</name>
<dbReference type="EMBL" id="JAEFBJ010000011">
    <property type="protein sequence ID" value="KAG7553788.1"/>
    <property type="molecule type" value="Genomic_DNA"/>
</dbReference>
<keyword evidence="4" id="KW-1185">Reference proteome</keyword>
<dbReference type="OrthoDB" id="1111266at2759"/>
<dbReference type="InterPro" id="IPR000477">
    <property type="entry name" value="RT_dom"/>
</dbReference>
<dbReference type="Pfam" id="PF13966">
    <property type="entry name" value="zf-RVT"/>
    <property type="match status" value="1"/>
</dbReference>